<comment type="caution">
    <text evidence="3">The sequence shown here is derived from an EMBL/GenBank/DDBJ whole genome shotgun (WGS) entry which is preliminary data.</text>
</comment>
<dbReference type="EMBL" id="CAICTM010000083">
    <property type="protein sequence ID" value="CAB9500452.1"/>
    <property type="molecule type" value="Genomic_DNA"/>
</dbReference>
<gene>
    <name evidence="3" type="ORF">SEMRO_84_G044750.1</name>
</gene>
<keyword evidence="4" id="KW-1185">Reference proteome</keyword>
<keyword evidence="2" id="KW-0732">Signal</keyword>
<sequence>MKSTSIIASALLVCLAYLSTASAFAPKALVTPTATRTMTQVYMGVFDGEQERQQLTRDSEPEEFFQTNTDKMSDGEKLPIALAGVAFIALPFIAGLIALYSAR</sequence>
<keyword evidence="1" id="KW-0812">Transmembrane</keyword>
<feature type="chain" id="PRO_5040405996" evidence="2">
    <location>
        <begin position="24"/>
        <end position="103"/>
    </location>
</feature>
<evidence type="ECO:0000256" key="2">
    <source>
        <dbReference type="SAM" id="SignalP"/>
    </source>
</evidence>
<dbReference type="Proteomes" id="UP001153069">
    <property type="component" value="Unassembled WGS sequence"/>
</dbReference>
<dbReference type="AlphaFoldDB" id="A0A9N8DCT1"/>
<accession>A0A9N8DCT1</accession>
<dbReference type="OrthoDB" id="196545at2759"/>
<organism evidence="3 4">
    <name type="scientific">Seminavis robusta</name>
    <dbReference type="NCBI Taxonomy" id="568900"/>
    <lineage>
        <taxon>Eukaryota</taxon>
        <taxon>Sar</taxon>
        <taxon>Stramenopiles</taxon>
        <taxon>Ochrophyta</taxon>
        <taxon>Bacillariophyta</taxon>
        <taxon>Bacillariophyceae</taxon>
        <taxon>Bacillariophycidae</taxon>
        <taxon>Naviculales</taxon>
        <taxon>Naviculaceae</taxon>
        <taxon>Seminavis</taxon>
    </lineage>
</organism>
<evidence type="ECO:0000256" key="1">
    <source>
        <dbReference type="SAM" id="Phobius"/>
    </source>
</evidence>
<reference evidence="3" key="1">
    <citation type="submission" date="2020-06" db="EMBL/GenBank/DDBJ databases">
        <authorList>
            <consortium name="Plant Systems Biology data submission"/>
        </authorList>
    </citation>
    <scope>NUCLEOTIDE SEQUENCE</scope>
    <source>
        <strain evidence="3">D6</strain>
    </source>
</reference>
<keyword evidence="1" id="KW-0472">Membrane</keyword>
<protein>
    <submittedName>
        <fullName evidence="3">Uncharacterized protein</fullName>
    </submittedName>
</protein>
<evidence type="ECO:0000313" key="4">
    <source>
        <dbReference type="Proteomes" id="UP001153069"/>
    </source>
</evidence>
<proteinExistence type="predicted"/>
<feature type="transmembrane region" description="Helical" evidence="1">
    <location>
        <begin position="80"/>
        <end position="100"/>
    </location>
</feature>
<evidence type="ECO:0000313" key="3">
    <source>
        <dbReference type="EMBL" id="CAB9500452.1"/>
    </source>
</evidence>
<feature type="signal peptide" evidence="2">
    <location>
        <begin position="1"/>
        <end position="23"/>
    </location>
</feature>
<keyword evidence="1" id="KW-1133">Transmembrane helix</keyword>
<name>A0A9N8DCT1_9STRA</name>